<evidence type="ECO:0000256" key="16">
    <source>
        <dbReference type="SAM" id="Phobius"/>
    </source>
</evidence>
<organism evidence="18 19">
    <name type="scientific">Trifolium subterraneum</name>
    <name type="common">Subterranean clover</name>
    <dbReference type="NCBI Taxonomy" id="3900"/>
    <lineage>
        <taxon>Eukaryota</taxon>
        <taxon>Viridiplantae</taxon>
        <taxon>Streptophyta</taxon>
        <taxon>Embryophyta</taxon>
        <taxon>Tracheophyta</taxon>
        <taxon>Spermatophyta</taxon>
        <taxon>Magnoliopsida</taxon>
        <taxon>eudicotyledons</taxon>
        <taxon>Gunneridae</taxon>
        <taxon>Pentapetalae</taxon>
        <taxon>rosids</taxon>
        <taxon>fabids</taxon>
        <taxon>Fabales</taxon>
        <taxon>Fabaceae</taxon>
        <taxon>Papilionoideae</taxon>
        <taxon>50 kb inversion clade</taxon>
        <taxon>NPAAA clade</taxon>
        <taxon>Hologalegina</taxon>
        <taxon>IRL clade</taxon>
        <taxon>Trifolieae</taxon>
        <taxon>Trifolium</taxon>
    </lineage>
</organism>
<dbReference type="Proteomes" id="UP000242715">
    <property type="component" value="Unassembled WGS sequence"/>
</dbReference>
<keyword evidence="12 16" id="KW-0472">Membrane</keyword>
<dbReference type="PROSITE" id="PS00107">
    <property type="entry name" value="PROTEIN_KINASE_ATP"/>
    <property type="match status" value="1"/>
</dbReference>
<protein>
    <recommendedName>
        <fullName evidence="17">Protein kinase domain-containing protein</fullName>
    </recommendedName>
</protein>
<feature type="binding site" evidence="15">
    <location>
        <position position="537"/>
    </location>
    <ligand>
        <name>ATP</name>
        <dbReference type="ChEBI" id="CHEBI:30616"/>
    </ligand>
</feature>
<dbReference type="InterPro" id="IPR017441">
    <property type="entry name" value="Protein_kinase_ATP_BS"/>
</dbReference>
<evidence type="ECO:0000256" key="5">
    <source>
        <dbReference type="ARBA" id="ARBA00022614"/>
    </source>
</evidence>
<dbReference type="PANTHER" id="PTHR48053:SF155">
    <property type="entry name" value="LOW QUALITY PROTEIN: RECEPTOR-LIKE PROTEIN 2"/>
    <property type="match status" value="1"/>
</dbReference>
<dbReference type="Gene3D" id="1.10.510.10">
    <property type="entry name" value="Transferase(Phosphotransferase) domain 1"/>
    <property type="match status" value="1"/>
</dbReference>
<keyword evidence="6 16" id="KW-0812">Transmembrane</keyword>
<keyword evidence="11 16" id="KW-1133">Transmembrane helix</keyword>
<evidence type="ECO:0000259" key="17">
    <source>
        <dbReference type="PROSITE" id="PS50011"/>
    </source>
</evidence>
<dbReference type="GO" id="GO:0005886">
    <property type="term" value="C:plasma membrane"/>
    <property type="evidence" value="ECO:0007669"/>
    <property type="project" value="UniProtKB-SubCell"/>
</dbReference>
<sequence length="659" mass="72481">MLIFHIINFVELDLSSNHFNGTLSVSLIQILAAKGNLISFNVSNNSFTGACSKLERFRAGFNFLLSGNIPVDIYDAVSLTEISLPLNRINGTIDDGIVNLRNLTILELYSNNLTGSIPKEIGKLSKLERLLLHVNNLTGSIPSSLMNCHNLVVMNLRVNDLEGNLTAFNFSGFGRLVTLDLGNNRFSGVLPPSLYDCKSLAALRLASNHLEGQVSSEVLGLESLSFLSISNNMLKNITGALRILTGLKKLSTLMLSKNFYNEMLPNDANVIGSDGFQKIQVLGLGGCNFTGQIPSWLIKLKKLEAVDLSYNLLSGSIPPWLGTLSELFYIDLSVNQLTGPFPIELTKLPALASQLANDNVERTYLELPVFANANNVSLLQYNQLSSLPPAIYLGTNHLNGSIPIEKNATSTPASSKSSKKVIVILIIVVSFGIATMVTLLTLWILSKRRVNPRGDSDKIELESISPYSNSGVHPEVDREASLVVLFPNKNSDTKDLCILEIIKATENFSQANIVGCGGFGLVYKATFQNGTKLAIKKLSGDLGLMEREFKAEVEALSTAQHENLVALQGYCVHDGYRLLIYNYMENGSLDYWLHEKSDGKQEQVFDSNLRGKGFEGEMLHVLDVACMCVNMNPFKRPRIKEVVEWLKNVGSENQLRNND</sequence>
<dbReference type="InterPro" id="IPR011009">
    <property type="entry name" value="Kinase-like_dom_sf"/>
</dbReference>
<dbReference type="InterPro" id="IPR032675">
    <property type="entry name" value="LRR_dom_sf"/>
</dbReference>
<keyword evidence="5" id="KW-0433">Leucine-rich repeat</keyword>
<keyword evidence="10 15" id="KW-0067">ATP-binding</keyword>
<dbReference type="GO" id="GO:0004672">
    <property type="term" value="F:protein kinase activity"/>
    <property type="evidence" value="ECO:0007669"/>
    <property type="project" value="InterPro"/>
</dbReference>
<dbReference type="Gene3D" id="3.30.200.20">
    <property type="entry name" value="Phosphorylase Kinase, domain 1"/>
    <property type="match status" value="1"/>
</dbReference>
<keyword evidence="9 15" id="KW-0547">Nucleotide-binding</keyword>
<dbReference type="FunFam" id="3.80.10.10:FF:000213">
    <property type="entry name" value="Tyrosine-sulfated glycopeptide receptor 1"/>
    <property type="match status" value="1"/>
</dbReference>
<accession>A0A2Z6PJY0</accession>
<dbReference type="InterPro" id="IPR003591">
    <property type="entry name" value="Leu-rich_rpt_typical-subtyp"/>
</dbReference>
<dbReference type="SUPFAM" id="SSF56112">
    <property type="entry name" value="Protein kinase-like (PK-like)"/>
    <property type="match status" value="1"/>
</dbReference>
<dbReference type="FunFam" id="3.80.10.10:FF:000041">
    <property type="entry name" value="LRR receptor-like serine/threonine-protein kinase ERECTA"/>
    <property type="match status" value="1"/>
</dbReference>
<dbReference type="EMBL" id="DF974223">
    <property type="protein sequence ID" value="GAU46539.1"/>
    <property type="molecule type" value="Genomic_DNA"/>
</dbReference>
<gene>
    <name evidence="18" type="ORF">TSUD_350740</name>
</gene>
<dbReference type="Pfam" id="PF00560">
    <property type="entry name" value="LRR_1"/>
    <property type="match status" value="5"/>
</dbReference>
<evidence type="ECO:0000256" key="11">
    <source>
        <dbReference type="ARBA" id="ARBA00022989"/>
    </source>
</evidence>
<dbReference type="OrthoDB" id="647974at2759"/>
<evidence type="ECO:0000256" key="3">
    <source>
        <dbReference type="ARBA" id="ARBA00009592"/>
    </source>
</evidence>
<dbReference type="PANTHER" id="PTHR48053">
    <property type="entry name" value="LEUCINE RICH REPEAT FAMILY PROTEIN, EXPRESSED"/>
    <property type="match status" value="1"/>
</dbReference>
<evidence type="ECO:0000313" key="19">
    <source>
        <dbReference type="Proteomes" id="UP000242715"/>
    </source>
</evidence>
<evidence type="ECO:0000256" key="6">
    <source>
        <dbReference type="ARBA" id="ARBA00022692"/>
    </source>
</evidence>
<keyword evidence="14" id="KW-0325">Glycoprotein</keyword>
<dbReference type="InterPro" id="IPR001245">
    <property type="entry name" value="Ser-Thr/Tyr_kinase_cat_dom"/>
</dbReference>
<dbReference type="SUPFAM" id="SSF52047">
    <property type="entry name" value="RNI-like"/>
    <property type="match status" value="1"/>
</dbReference>
<dbReference type="Pfam" id="PF07714">
    <property type="entry name" value="PK_Tyr_Ser-Thr"/>
    <property type="match status" value="1"/>
</dbReference>
<name>A0A2Z6PJY0_TRISU</name>
<dbReference type="AlphaFoldDB" id="A0A2Z6PJY0"/>
<dbReference type="Gene3D" id="3.80.10.10">
    <property type="entry name" value="Ribonuclease Inhibitor"/>
    <property type="match status" value="2"/>
</dbReference>
<keyword evidence="8" id="KW-0677">Repeat</keyword>
<comment type="subcellular location">
    <subcellularLocation>
        <location evidence="1">Cell membrane</location>
    </subcellularLocation>
    <subcellularLocation>
        <location evidence="2">Membrane</location>
        <topology evidence="2">Single-pass type I membrane protein</topology>
    </subcellularLocation>
</comment>
<keyword evidence="13" id="KW-0675">Receptor</keyword>
<keyword evidence="4" id="KW-1003">Cell membrane</keyword>
<dbReference type="GO" id="GO:0005524">
    <property type="term" value="F:ATP binding"/>
    <property type="evidence" value="ECO:0007669"/>
    <property type="project" value="UniProtKB-UniRule"/>
</dbReference>
<evidence type="ECO:0000256" key="9">
    <source>
        <dbReference type="ARBA" id="ARBA00022741"/>
    </source>
</evidence>
<evidence type="ECO:0000256" key="1">
    <source>
        <dbReference type="ARBA" id="ARBA00004236"/>
    </source>
</evidence>
<evidence type="ECO:0000256" key="7">
    <source>
        <dbReference type="ARBA" id="ARBA00022729"/>
    </source>
</evidence>
<evidence type="ECO:0000256" key="12">
    <source>
        <dbReference type="ARBA" id="ARBA00023136"/>
    </source>
</evidence>
<feature type="domain" description="Protein kinase" evidence="17">
    <location>
        <begin position="508"/>
        <end position="659"/>
    </location>
</feature>
<feature type="transmembrane region" description="Helical" evidence="16">
    <location>
        <begin position="421"/>
        <end position="445"/>
    </location>
</feature>
<evidence type="ECO:0000313" key="18">
    <source>
        <dbReference type="EMBL" id="GAU46539.1"/>
    </source>
</evidence>
<keyword evidence="7" id="KW-0732">Signal</keyword>
<comment type="similarity">
    <text evidence="3">Belongs to the RLP family.</text>
</comment>
<dbReference type="InterPro" id="IPR000719">
    <property type="entry name" value="Prot_kinase_dom"/>
</dbReference>
<evidence type="ECO:0000256" key="10">
    <source>
        <dbReference type="ARBA" id="ARBA00022840"/>
    </source>
</evidence>
<evidence type="ECO:0000256" key="15">
    <source>
        <dbReference type="PROSITE-ProRule" id="PRU10141"/>
    </source>
</evidence>
<proteinExistence type="inferred from homology"/>
<evidence type="ECO:0000256" key="13">
    <source>
        <dbReference type="ARBA" id="ARBA00023170"/>
    </source>
</evidence>
<evidence type="ECO:0000256" key="8">
    <source>
        <dbReference type="ARBA" id="ARBA00022737"/>
    </source>
</evidence>
<dbReference type="InterPro" id="IPR051716">
    <property type="entry name" value="Plant_RL_S/T_kinase"/>
</dbReference>
<evidence type="ECO:0000256" key="2">
    <source>
        <dbReference type="ARBA" id="ARBA00004479"/>
    </source>
</evidence>
<reference evidence="19" key="1">
    <citation type="journal article" date="2017" name="Front. Plant Sci.">
        <title>Climate Clever Clovers: New Paradigm to Reduce the Environmental Footprint of Ruminants by Breeding Low Methanogenic Forages Utilizing Haplotype Variation.</title>
        <authorList>
            <person name="Kaur P."/>
            <person name="Appels R."/>
            <person name="Bayer P.E."/>
            <person name="Keeble-Gagnere G."/>
            <person name="Wang J."/>
            <person name="Hirakawa H."/>
            <person name="Shirasawa K."/>
            <person name="Vercoe P."/>
            <person name="Stefanova K."/>
            <person name="Durmic Z."/>
            <person name="Nichols P."/>
            <person name="Revell C."/>
            <person name="Isobe S.N."/>
            <person name="Edwards D."/>
            <person name="Erskine W."/>
        </authorList>
    </citation>
    <scope>NUCLEOTIDE SEQUENCE [LARGE SCALE GENOMIC DNA]</scope>
    <source>
        <strain evidence="19">cv. Daliak</strain>
    </source>
</reference>
<dbReference type="InterPro" id="IPR001611">
    <property type="entry name" value="Leu-rich_rpt"/>
</dbReference>
<keyword evidence="19" id="KW-1185">Reference proteome</keyword>
<evidence type="ECO:0000256" key="14">
    <source>
        <dbReference type="ARBA" id="ARBA00023180"/>
    </source>
</evidence>
<dbReference type="SMART" id="SM00369">
    <property type="entry name" value="LRR_TYP"/>
    <property type="match status" value="4"/>
</dbReference>
<evidence type="ECO:0000256" key="4">
    <source>
        <dbReference type="ARBA" id="ARBA00022475"/>
    </source>
</evidence>
<dbReference type="PROSITE" id="PS50011">
    <property type="entry name" value="PROTEIN_KINASE_DOM"/>
    <property type="match status" value="1"/>
</dbReference>